<name>A0ABU9BCK7_9BURK</name>
<reference evidence="3 4" key="1">
    <citation type="submission" date="2024-04" db="EMBL/GenBank/DDBJ databases">
        <title>Novel species of the genus Ideonella isolated from streams.</title>
        <authorList>
            <person name="Lu H."/>
        </authorList>
    </citation>
    <scope>NUCLEOTIDE SEQUENCE [LARGE SCALE GENOMIC DNA]</scope>
    <source>
        <strain evidence="3 4">BYS139W</strain>
    </source>
</reference>
<dbReference type="RefSeq" id="WP_341374526.1">
    <property type="nucleotide sequence ID" value="NZ_JBBUTF010000009.1"/>
</dbReference>
<evidence type="ECO:0000259" key="2">
    <source>
        <dbReference type="PROSITE" id="PS00662"/>
    </source>
</evidence>
<dbReference type="Gene3D" id="3.40.50.300">
    <property type="entry name" value="P-loop containing nucleotide triphosphate hydrolases"/>
    <property type="match status" value="1"/>
</dbReference>
<dbReference type="SUPFAM" id="SSF52540">
    <property type="entry name" value="P-loop containing nucleoside triphosphate hydrolases"/>
    <property type="match status" value="1"/>
</dbReference>
<accession>A0ABU9BCK7</accession>
<feature type="domain" description="Bacterial type II secretion system protein E" evidence="2">
    <location>
        <begin position="219"/>
        <end position="233"/>
    </location>
</feature>
<dbReference type="CDD" id="cd01131">
    <property type="entry name" value="PilT"/>
    <property type="match status" value="1"/>
</dbReference>
<dbReference type="InterPro" id="IPR001482">
    <property type="entry name" value="T2SS/T4SS_dom"/>
</dbReference>
<dbReference type="Gene3D" id="3.30.450.90">
    <property type="match status" value="1"/>
</dbReference>
<dbReference type="InterPro" id="IPR050921">
    <property type="entry name" value="T4SS_GSP_E_ATPase"/>
</dbReference>
<dbReference type="PROSITE" id="PS00662">
    <property type="entry name" value="T2SP_E"/>
    <property type="match status" value="1"/>
</dbReference>
<dbReference type="EMBL" id="JBBUTF010000009">
    <property type="protein sequence ID" value="MEK8026745.1"/>
    <property type="molecule type" value="Genomic_DNA"/>
</dbReference>
<sequence length="398" mass="42988">MTPTATPPPAATATAADDASAASAALDRLDQQLMALLQVRGSDLHLAVGQPPLARINGELTSLDHTLWSSEALNALHERLARHEGRSDELTREGGLDLGHTVGAERFRLNLLRARGRPALVARHLDSRFRSFQELGLPPMLGHLADVQDGLVLVTGATGSGKSTTLAALVHEINHQHARHILTIEDPVEFVHEPIRAHITHRSLHQDFPDFASAVRAALRQDPDVILIGEMRDLDTMRAALTAAETGHLVLGTLHTADTVGTVERVVGGFPGEEQETVRYRLARCLRAVISQRLVLRSDGQGRTALAEILMVNNAVSNLIATGRSKQIYSMIESGTAQGMQTVDHSLAQAVRQRRLSPEDAQRHAQDLLLLTRLLQRPESTPAAVAAAPGERGRHAGA</sequence>
<dbReference type="InterPro" id="IPR027417">
    <property type="entry name" value="P-loop_NTPase"/>
</dbReference>
<dbReference type="InterPro" id="IPR006321">
    <property type="entry name" value="PilT/PilU"/>
</dbReference>
<dbReference type="PANTHER" id="PTHR30486">
    <property type="entry name" value="TWITCHING MOTILITY PROTEIN PILT"/>
    <property type="match status" value="1"/>
</dbReference>
<dbReference type="NCBIfam" id="TIGR01420">
    <property type="entry name" value="pilT_fam"/>
    <property type="match status" value="1"/>
</dbReference>
<dbReference type="PANTHER" id="PTHR30486:SF6">
    <property type="entry name" value="TYPE IV PILUS RETRACTATION ATPASE PILT"/>
    <property type="match status" value="1"/>
</dbReference>
<organism evidence="3 4">
    <name type="scientific">Pseudaquabacterium rugosum</name>
    <dbReference type="NCBI Taxonomy" id="2984194"/>
    <lineage>
        <taxon>Bacteria</taxon>
        <taxon>Pseudomonadati</taxon>
        <taxon>Pseudomonadota</taxon>
        <taxon>Betaproteobacteria</taxon>
        <taxon>Burkholderiales</taxon>
        <taxon>Sphaerotilaceae</taxon>
        <taxon>Pseudaquabacterium</taxon>
    </lineage>
</organism>
<evidence type="ECO:0000313" key="3">
    <source>
        <dbReference type="EMBL" id="MEK8026745.1"/>
    </source>
</evidence>
<dbReference type="Proteomes" id="UP001368500">
    <property type="component" value="Unassembled WGS sequence"/>
</dbReference>
<gene>
    <name evidence="3" type="ORF">AACH11_12305</name>
</gene>
<comment type="caution">
    <text evidence="3">The sequence shown here is derived from an EMBL/GenBank/DDBJ whole genome shotgun (WGS) entry which is preliminary data.</text>
</comment>
<proteinExistence type="inferred from homology"/>
<evidence type="ECO:0000256" key="1">
    <source>
        <dbReference type="ARBA" id="ARBA00006611"/>
    </source>
</evidence>
<comment type="similarity">
    <text evidence="1">Belongs to the GSP E family.</text>
</comment>
<keyword evidence="4" id="KW-1185">Reference proteome</keyword>
<evidence type="ECO:0000313" key="4">
    <source>
        <dbReference type="Proteomes" id="UP001368500"/>
    </source>
</evidence>
<protein>
    <submittedName>
        <fullName evidence="3">PilT/PilU family type 4a pilus ATPase</fullName>
    </submittedName>
</protein>
<dbReference type="Pfam" id="PF00437">
    <property type="entry name" value="T2SSE"/>
    <property type="match status" value="1"/>
</dbReference>